<protein>
    <recommendedName>
        <fullName evidence="4">DUF937 domain-containing protein</fullName>
    </recommendedName>
</protein>
<evidence type="ECO:0000313" key="3">
    <source>
        <dbReference type="Proteomes" id="UP000789707"/>
    </source>
</evidence>
<name>A0ABM8Z4I9_9LACO</name>
<gene>
    <name evidence="2" type="ORF">WFA24289_00453</name>
</gene>
<dbReference type="RefSeq" id="WP_230096213.1">
    <property type="nucleotide sequence ID" value="NZ_CAKKNS010000001.1"/>
</dbReference>
<reference evidence="2 3" key="1">
    <citation type="submission" date="2021-11" db="EMBL/GenBank/DDBJ databases">
        <authorList>
            <person name="Depoorter E."/>
        </authorList>
    </citation>
    <scope>NUCLEOTIDE SEQUENCE [LARGE SCALE GENOMIC DNA]</scope>
    <source>
        <strain evidence="2 3">LMG 24289</strain>
    </source>
</reference>
<evidence type="ECO:0000313" key="2">
    <source>
        <dbReference type="EMBL" id="CAH0416154.1"/>
    </source>
</evidence>
<feature type="compositionally biased region" description="Basic residues" evidence="1">
    <location>
        <begin position="227"/>
        <end position="236"/>
    </location>
</feature>
<accession>A0ABM8Z4I9</accession>
<organism evidence="2 3">
    <name type="scientific">Periweissella fabaria</name>
    <dbReference type="NCBI Taxonomy" id="546157"/>
    <lineage>
        <taxon>Bacteria</taxon>
        <taxon>Bacillati</taxon>
        <taxon>Bacillota</taxon>
        <taxon>Bacilli</taxon>
        <taxon>Lactobacillales</taxon>
        <taxon>Lactobacillaceae</taxon>
        <taxon>Periweissella</taxon>
    </lineage>
</organism>
<comment type="caution">
    <text evidence="2">The sequence shown here is derived from an EMBL/GenBank/DDBJ whole genome shotgun (WGS) entry which is preliminary data.</text>
</comment>
<dbReference type="EMBL" id="CAKKNS010000001">
    <property type="protein sequence ID" value="CAH0416154.1"/>
    <property type="molecule type" value="Genomic_DNA"/>
</dbReference>
<evidence type="ECO:0008006" key="4">
    <source>
        <dbReference type="Google" id="ProtNLM"/>
    </source>
</evidence>
<evidence type="ECO:0000256" key="1">
    <source>
        <dbReference type="SAM" id="MobiDB-lite"/>
    </source>
</evidence>
<keyword evidence="3" id="KW-1185">Reference proteome</keyword>
<dbReference type="Proteomes" id="UP000789707">
    <property type="component" value="Unassembled WGS sequence"/>
</dbReference>
<proteinExistence type="predicted"/>
<feature type="compositionally biased region" description="Basic and acidic residues" evidence="1">
    <location>
        <begin position="205"/>
        <end position="226"/>
    </location>
</feature>
<feature type="region of interest" description="Disordered" evidence="1">
    <location>
        <begin position="205"/>
        <end position="236"/>
    </location>
</feature>
<sequence>MGLLDGFKTLMRGGDNSNAEVKHAIEVAMAQAAAIAATPIPFSGSAGLIPTQIKMIQTIYSVHGQTISKEVLQSELNGLVQGVVKAGIKQELKRLFIPSISEIGASVMNAKDAALYLQIMGNEIDKGLEMGTIKDETDLQVALLRVATQYLNNVDQAQVDKNQATMQPEVGATIPHPDTSEMPKLPLDEQTNNGLLQNAWGGLKQMRDEHHQQEAREKELKKLRHDEHHHHHHDHD</sequence>